<organism evidence="2 3">
    <name type="scientific">Peredibacter starrii</name>
    <dbReference type="NCBI Taxonomy" id="28202"/>
    <lineage>
        <taxon>Bacteria</taxon>
        <taxon>Pseudomonadati</taxon>
        <taxon>Bdellovibrionota</taxon>
        <taxon>Bacteriovoracia</taxon>
        <taxon>Bacteriovoracales</taxon>
        <taxon>Bacteriovoracaceae</taxon>
        <taxon>Peredibacter</taxon>
    </lineage>
</organism>
<gene>
    <name evidence="2" type="ORF">SOO65_04715</name>
</gene>
<sequence length="966" mass="99203">MKKTKRLNNAFFCVVALLISGHASAESLSYSGRLVNSDGSPVTGPVDLKFEVAYSGSTGTIRCTSDVNAVSLTNGVFHAKLAFICPTSSLYEVLSSVPAGEDAVMRVTNETADPDRVYSFQTINAVPVAQMAHQLPKMDATNDQVLTWTGSKWEPKSVTGATGGTVTSVATGSGLTGGPFTTTGTISIATAGVLDSHLAFGIARAKLAGGTPNYVLVNDGSGALTEVAQLPLTQGGTGANTAALARTNLGLGNAAESNIGYSSGNVMPGDGVPVCLSFQKLQFTGTGPTYWSCAVDNDSADASKLPLAGGTMAGAINMNNNFITGVRSPSDPGDAVNKAYVDAQVSGSSFWTSNASNLSYGSGNVGIGNSSPAEKLDVTGNIALTGGLKLQSSSTNYVTLAAPAALSANITYTLPLTAPSNGQILSSSAAGVMSWITPASAITNVFGRTGAVSAASGDYNASLITNSPSGTISGTTVQAALNELDTEKQAVDATLTALAGYNTNGILVQTAADTFAGRSIVGVTNRTNITNGNGVSGNPTIDIDTTLLPSPNAGDIGRFLKTTAANTSVWSSLASGDITTALGFTPINKAGDTIASGTLEFNSAGILKLSNPPVNLTDAVNKQYVDNQITGASNQWSSSSGNLYRATGNIGIGTTSPTVPLAIGGSLFANTSNQIHIVNTGTFSRIAFGEDLNNYGEMIWSDISDHISFNTKRAGSSFSNALVVRDDKVGIGTATPGSALDITKTDPIVRVKNIGGDIGGMFLMNSVNAGWLGMFNPNSSTTFGVIPTLTSKTYLAWDNSGKIGSVSNTFTTGNPGSPVYRNLLDDGSGKMGIGTSSPTEKLDVSGTATMNASTEGISTYATSGTTYTILDSSLNIRRITLNANATINLPAFASMWPKVYTLTVFLKQDAVGSRTVNFNGNGGDTVKWDSGAAPSISLTANKITIVQFTKPSDETVWYGSKVWQED</sequence>
<dbReference type="AlphaFoldDB" id="A0AAX4HS39"/>
<reference evidence="2 3" key="1">
    <citation type="submission" date="2023-11" db="EMBL/GenBank/DDBJ databases">
        <title>Peredibacter starrii A3.12.</title>
        <authorList>
            <person name="Mitchell R.J."/>
        </authorList>
    </citation>
    <scope>NUCLEOTIDE SEQUENCE [LARGE SCALE GENOMIC DNA]</scope>
    <source>
        <strain evidence="2 3">A3.12</strain>
    </source>
</reference>
<dbReference type="Proteomes" id="UP001324634">
    <property type="component" value="Chromosome"/>
</dbReference>
<evidence type="ECO:0000313" key="2">
    <source>
        <dbReference type="EMBL" id="WPU66041.1"/>
    </source>
</evidence>
<keyword evidence="3" id="KW-1185">Reference proteome</keyword>
<name>A0AAX4HS39_9BACT</name>
<accession>A0AAX4HS39</accession>
<keyword evidence="1" id="KW-0732">Signal</keyword>
<dbReference type="EMBL" id="CP139487">
    <property type="protein sequence ID" value="WPU66041.1"/>
    <property type="molecule type" value="Genomic_DNA"/>
</dbReference>
<dbReference type="KEGG" id="psti:SOO65_04715"/>
<protein>
    <submittedName>
        <fullName evidence="2">Uncharacterized protein</fullName>
    </submittedName>
</protein>
<proteinExistence type="predicted"/>
<evidence type="ECO:0000313" key="3">
    <source>
        <dbReference type="Proteomes" id="UP001324634"/>
    </source>
</evidence>
<feature type="signal peptide" evidence="1">
    <location>
        <begin position="1"/>
        <end position="25"/>
    </location>
</feature>
<dbReference type="RefSeq" id="WP_321397739.1">
    <property type="nucleotide sequence ID" value="NZ_CP139487.1"/>
</dbReference>
<evidence type="ECO:0000256" key="1">
    <source>
        <dbReference type="SAM" id="SignalP"/>
    </source>
</evidence>
<feature type="chain" id="PRO_5043556452" evidence="1">
    <location>
        <begin position="26"/>
        <end position="966"/>
    </location>
</feature>